<sequence>MKLVLFDVDGTLLDSQHLIHACLVHMFERMGRPLLPRAEMLGIVGLSLEPAVRQLLGEETTAAEIEQAAAYYREAFLSRVDDPSHAPPLFPGAAELVATLRLRDDVVLGIATGKSMRGVERILDGFGWSKGVFATIQTADKAPSKPDPGMVLQAAREVGLPPEQAIMIGDTSFDILMGRAAGAATVGVSWGNHPVAELREAGADHIIDTFDQLLPLVDAFKVPEPS</sequence>
<gene>
    <name evidence="5" type="ORF">GCM10007874_72630</name>
</gene>
<reference evidence="6" key="1">
    <citation type="journal article" date="2019" name="Int. J. Syst. Evol. Microbiol.">
        <title>The Global Catalogue of Microorganisms (GCM) 10K type strain sequencing project: providing services to taxonomists for standard genome sequencing and annotation.</title>
        <authorList>
            <consortium name="The Broad Institute Genomics Platform"/>
            <consortium name="The Broad Institute Genome Sequencing Center for Infectious Disease"/>
            <person name="Wu L."/>
            <person name="Ma J."/>
        </authorList>
    </citation>
    <scope>NUCLEOTIDE SEQUENCE [LARGE SCALE GENOMIC DNA]</scope>
    <source>
        <strain evidence="6">NBRC 101365</strain>
    </source>
</reference>
<dbReference type="InterPro" id="IPR006439">
    <property type="entry name" value="HAD-SF_hydro_IA"/>
</dbReference>
<dbReference type="Gene3D" id="1.10.150.240">
    <property type="entry name" value="Putative phosphatase, domain 2"/>
    <property type="match status" value="1"/>
</dbReference>
<evidence type="ECO:0000313" key="6">
    <source>
        <dbReference type="Proteomes" id="UP001156882"/>
    </source>
</evidence>
<keyword evidence="5" id="KW-0378">Hydrolase</keyword>
<dbReference type="InterPro" id="IPR041492">
    <property type="entry name" value="HAD_2"/>
</dbReference>
<evidence type="ECO:0000256" key="2">
    <source>
        <dbReference type="ARBA" id="ARBA00004818"/>
    </source>
</evidence>
<dbReference type="SFLD" id="SFLDG01129">
    <property type="entry name" value="C1.5:_HAD__Beta-PGM__Phosphata"/>
    <property type="match status" value="1"/>
</dbReference>
<organism evidence="5 6">
    <name type="scientific">Labrys miyagiensis</name>
    <dbReference type="NCBI Taxonomy" id="346912"/>
    <lineage>
        <taxon>Bacteria</taxon>
        <taxon>Pseudomonadati</taxon>
        <taxon>Pseudomonadota</taxon>
        <taxon>Alphaproteobacteria</taxon>
        <taxon>Hyphomicrobiales</taxon>
        <taxon>Xanthobacteraceae</taxon>
        <taxon>Labrys</taxon>
    </lineage>
</organism>
<dbReference type="Gene3D" id="3.40.50.1000">
    <property type="entry name" value="HAD superfamily/HAD-like"/>
    <property type="match status" value="1"/>
</dbReference>
<comment type="caution">
    <text evidence="5">The sequence shown here is derived from an EMBL/GenBank/DDBJ whole genome shotgun (WGS) entry which is preliminary data.</text>
</comment>
<dbReference type="NCBIfam" id="TIGR01509">
    <property type="entry name" value="HAD-SF-IA-v3"/>
    <property type="match status" value="1"/>
</dbReference>
<dbReference type="InterPro" id="IPR036412">
    <property type="entry name" value="HAD-like_sf"/>
</dbReference>
<evidence type="ECO:0000256" key="4">
    <source>
        <dbReference type="ARBA" id="ARBA00013078"/>
    </source>
</evidence>
<dbReference type="SUPFAM" id="SSF56784">
    <property type="entry name" value="HAD-like"/>
    <property type="match status" value="1"/>
</dbReference>
<dbReference type="InterPro" id="IPR050155">
    <property type="entry name" value="HAD-like_hydrolase_sf"/>
</dbReference>
<dbReference type="EMBL" id="BSPC01000096">
    <property type="protein sequence ID" value="GLS24242.1"/>
    <property type="molecule type" value="Genomic_DNA"/>
</dbReference>
<dbReference type="Proteomes" id="UP001156882">
    <property type="component" value="Unassembled WGS sequence"/>
</dbReference>
<name>A0ABQ6CV69_9HYPH</name>
<evidence type="ECO:0000256" key="3">
    <source>
        <dbReference type="ARBA" id="ARBA00006171"/>
    </source>
</evidence>
<dbReference type="SFLD" id="SFLDS00003">
    <property type="entry name" value="Haloacid_Dehalogenase"/>
    <property type="match status" value="1"/>
</dbReference>
<protein>
    <recommendedName>
        <fullName evidence="4">phosphoglycolate phosphatase</fullName>
        <ecNumber evidence="4">3.1.3.18</ecNumber>
    </recommendedName>
</protein>
<dbReference type="PANTHER" id="PTHR43434">
    <property type="entry name" value="PHOSPHOGLYCOLATE PHOSPHATASE"/>
    <property type="match status" value="1"/>
</dbReference>
<proteinExistence type="inferred from homology"/>
<evidence type="ECO:0000313" key="5">
    <source>
        <dbReference type="EMBL" id="GLS24242.1"/>
    </source>
</evidence>
<dbReference type="InterPro" id="IPR023214">
    <property type="entry name" value="HAD_sf"/>
</dbReference>
<accession>A0ABQ6CV69</accession>
<comment type="catalytic activity">
    <reaction evidence="1">
        <text>2-phosphoglycolate + H2O = glycolate + phosphate</text>
        <dbReference type="Rhea" id="RHEA:14369"/>
        <dbReference type="ChEBI" id="CHEBI:15377"/>
        <dbReference type="ChEBI" id="CHEBI:29805"/>
        <dbReference type="ChEBI" id="CHEBI:43474"/>
        <dbReference type="ChEBI" id="CHEBI:58033"/>
        <dbReference type="EC" id="3.1.3.18"/>
    </reaction>
</comment>
<dbReference type="Pfam" id="PF13419">
    <property type="entry name" value="HAD_2"/>
    <property type="match status" value="1"/>
</dbReference>
<dbReference type="PANTHER" id="PTHR43434:SF1">
    <property type="entry name" value="PHOSPHOGLYCOLATE PHOSPHATASE"/>
    <property type="match status" value="1"/>
</dbReference>
<dbReference type="RefSeq" id="WP_284317157.1">
    <property type="nucleotide sequence ID" value="NZ_BSPC01000096.1"/>
</dbReference>
<comment type="similarity">
    <text evidence="3">Belongs to the HAD-like hydrolase superfamily. CbbY/CbbZ/Gph/YieH family.</text>
</comment>
<dbReference type="InterPro" id="IPR023198">
    <property type="entry name" value="PGP-like_dom2"/>
</dbReference>
<dbReference type="SFLD" id="SFLDG01135">
    <property type="entry name" value="C1.5.6:_HAD__Beta-PGM__Phospha"/>
    <property type="match status" value="1"/>
</dbReference>
<evidence type="ECO:0000256" key="1">
    <source>
        <dbReference type="ARBA" id="ARBA00000830"/>
    </source>
</evidence>
<keyword evidence="6" id="KW-1185">Reference proteome</keyword>
<comment type="pathway">
    <text evidence="2">Organic acid metabolism; glycolate biosynthesis; glycolate from 2-phosphoglycolate: step 1/1.</text>
</comment>
<dbReference type="NCBIfam" id="TIGR01549">
    <property type="entry name" value="HAD-SF-IA-v1"/>
    <property type="match status" value="1"/>
</dbReference>
<dbReference type="EC" id="3.1.3.18" evidence="4"/>
<dbReference type="GO" id="GO:0016787">
    <property type="term" value="F:hydrolase activity"/>
    <property type="evidence" value="ECO:0007669"/>
    <property type="project" value="UniProtKB-KW"/>
</dbReference>